<comment type="caution">
    <text evidence="3">The sequence shown here is derived from an EMBL/GenBank/DDBJ whole genome shotgun (WGS) entry which is preliminary data.</text>
</comment>
<keyword evidence="1" id="KW-0812">Transmembrane</keyword>
<feature type="transmembrane region" description="Helical" evidence="1">
    <location>
        <begin position="113"/>
        <end position="131"/>
    </location>
</feature>
<dbReference type="Proteomes" id="UP000181790">
    <property type="component" value="Unassembled WGS sequence"/>
</dbReference>
<reference evidence="3 4" key="1">
    <citation type="submission" date="2016-10" db="EMBL/GenBank/DDBJ databases">
        <title>Arsenicibacter rosenii gen. nov., sp. nov., an efficient arsenic-methylating bacterium isolated from an arsenic-contaminated paddy soil.</title>
        <authorList>
            <person name="Huang K."/>
        </authorList>
    </citation>
    <scope>NUCLEOTIDE SEQUENCE [LARGE SCALE GENOMIC DNA]</scope>
    <source>
        <strain evidence="3 4">SM-1</strain>
    </source>
</reference>
<gene>
    <name evidence="3" type="ORF">BLX24_08350</name>
</gene>
<evidence type="ECO:0000313" key="3">
    <source>
        <dbReference type="EMBL" id="OIN59857.1"/>
    </source>
</evidence>
<dbReference type="PANTHER" id="PTHR37299:SF1">
    <property type="entry name" value="STAGE 0 SPORULATION PROTEIN A HOMOLOG"/>
    <property type="match status" value="1"/>
</dbReference>
<evidence type="ECO:0000256" key="1">
    <source>
        <dbReference type="SAM" id="Phobius"/>
    </source>
</evidence>
<dbReference type="RefSeq" id="WP_071502658.1">
    <property type="nucleotide sequence ID" value="NZ_MORL01000003.1"/>
</dbReference>
<feature type="transmembrane region" description="Helical" evidence="1">
    <location>
        <begin position="38"/>
        <end position="60"/>
    </location>
</feature>
<accession>A0A1S2VM48</accession>
<feature type="domain" description="HTH LytTR-type" evidence="2">
    <location>
        <begin position="163"/>
        <end position="259"/>
    </location>
</feature>
<dbReference type="PANTHER" id="PTHR37299">
    <property type="entry name" value="TRANSCRIPTIONAL REGULATOR-RELATED"/>
    <property type="match status" value="1"/>
</dbReference>
<dbReference type="InterPro" id="IPR007492">
    <property type="entry name" value="LytTR_DNA-bd_dom"/>
</dbReference>
<dbReference type="OrthoDB" id="821921at2"/>
<keyword evidence="1" id="KW-0472">Membrane</keyword>
<keyword evidence="4" id="KW-1185">Reference proteome</keyword>
<keyword evidence="1" id="KW-1133">Transmembrane helix</keyword>
<proteinExistence type="predicted"/>
<evidence type="ECO:0000313" key="4">
    <source>
        <dbReference type="Proteomes" id="UP000181790"/>
    </source>
</evidence>
<dbReference type="GO" id="GO:0003677">
    <property type="term" value="F:DNA binding"/>
    <property type="evidence" value="ECO:0007669"/>
    <property type="project" value="InterPro"/>
</dbReference>
<dbReference type="AlphaFoldDB" id="A0A1S2VM48"/>
<protein>
    <recommendedName>
        <fullName evidence="2">HTH LytTR-type domain-containing protein</fullName>
    </recommendedName>
</protein>
<organism evidence="3 4">
    <name type="scientific">Arsenicibacter rosenii</name>
    <dbReference type="NCBI Taxonomy" id="1750698"/>
    <lineage>
        <taxon>Bacteria</taxon>
        <taxon>Pseudomonadati</taxon>
        <taxon>Bacteroidota</taxon>
        <taxon>Cytophagia</taxon>
        <taxon>Cytophagales</taxon>
        <taxon>Spirosomataceae</taxon>
        <taxon>Arsenicibacter</taxon>
    </lineage>
</organism>
<dbReference type="PROSITE" id="PS50930">
    <property type="entry name" value="HTH_LYTTR"/>
    <property type="match status" value="1"/>
</dbReference>
<dbReference type="Pfam" id="PF04397">
    <property type="entry name" value="LytTR"/>
    <property type="match status" value="1"/>
</dbReference>
<dbReference type="InterPro" id="IPR046947">
    <property type="entry name" value="LytR-like"/>
</dbReference>
<feature type="transmembrane region" description="Helical" evidence="1">
    <location>
        <begin position="9"/>
        <end position="26"/>
    </location>
</feature>
<dbReference type="EMBL" id="MORL01000003">
    <property type="protein sequence ID" value="OIN59857.1"/>
    <property type="molecule type" value="Genomic_DNA"/>
</dbReference>
<dbReference type="Gene3D" id="2.40.50.1020">
    <property type="entry name" value="LytTr DNA-binding domain"/>
    <property type="match status" value="1"/>
</dbReference>
<dbReference type="SMART" id="SM00850">
    <property type="entry name" value="LytTR"/>
    <property type="match status" value="1"/>
</dbReference>
<dbReference type="GO" id="GO:0000156">
    <property type="term" value="F:phosphorelay response regulator activity"/>
    <property type="evidence" value="ECO:0007669"/>
    <property type="project" value="InterPro"/>
</dbReference>
<feature type="transmembrane region" description="Helical" evidence="1">
    <location>
        <begin position="72"/>
        <end position="93"/>
    </location>
</feature>
<name>A0A1S2VM48_9BACT</name>
<sequence>MLNRLLTSRFYWQVAFWVLVTIVFTYDRKYLFQKLALGQVIPCILFRVGLLMALAYWHLYVLIPRFWQPGRFLLYGLALAVSAGITLLAQGLYDMYLYGFVIGDEYHQNLLVNLPFNVIATGWYLVIMLLLKLALDRLTQPAATQPVSETITQPVPVETPDHIWIKSGTRRIQIALADILFIQGLKDYSLVHTPTGRHIAQGSLKTMEATLPQGLFIRVHKSFLMPKSRIQSLRNGQIELPDLQIPIGRAYRKEVEKLI</sequence>
<evidence type="ECO:0000259" key="2">
    <source>
        <dbReference type="PROSITE" id="PS50930"/>
    </source>
</evidence>